<evidence type="ECO:0000313" key="3">
    <source>
        <dbReference type="Proteomes" id="UP000550707"/>
    </source>
</evidence>
<keyword evidence="3" id="KW-1185">Reference proteome</keyword>
<gene>
    <name evidence="2" type="ORF">HJG59_008786</name>
</gene>
<feature type="region of interest" description="Disordered" evidence="1">
    <location>
        <begin position="66"/>
        <end position="204"/>
    </location>
</feature>
<reference evidence="2 3" key="1">
    <citation type="journal article" date="2020" name="Nature">
        <title>Six reference-quality genomes reveal evolution of bat adaptations.</title>
        <authorList>
            <person name="Jebb D."/>
            <person name="Huang Z."/>
            <person name="Pippel M."/>
            <person name="Hughes G.M."/>
            <person name="Lavrichenko K."/>
            <person name="Devanna P."/>
            <person name="Winkler S."/>
            <person name="Jermiin L.S."/>
            <person name="Skirmuntt E.C."/>
            <person name="Katzourakis A."/>
            <person name="Burkitt-Gray L."/>
            <person name="Ray D.A."/>
            <person name="Sullivan K.A.M."/>
            <person name="Roscito J.G."/>
            <person name="Kirilenko B.M."/>
            <person name="Davalos L.M."/>
            <person name="Corthals A.P."/>
            <person name="Power M.L."/>
            <person name="Jones G."/>
            <person name="Ransome R.D."/>
            <person name="Dechmann D.K.N."/>
            <person name="Locatelli A.G."/>
            <person name="Puechmaille S.J."/>
            <person name="Fedrigo O."/>
            <person name="Jarvis E.D."/>
            <person name="Hiller M."/>
            <person name="Vernes S.C."/>
            <person name="Myers E.W."/>
            <person name="Teeling E.C."/>
        </authorList>
    </citation>
    <scope>NUCLEOTIDE SEQUENCE [LARGE SCALE GENOMIC DNA]</scope>
    <source>
        <strain evidence="2">MMolMol1</strain>
        <tissue evidence="2">Muscle</tissue>
    </source>
</reference>
<dbReference type="InParanoid" id="A0A7J8ESQ3"/>
<organism evidence="2 3">
    <name type="scientific">Molossus molossus</name>
    <name type="common">Pallas' mastiff bat</name>
    <name type="synonym">Vespertilio molossus</name>
    <dbReference type="NCBI Taxonomy" id="27622"/>
    <lineage>
        <taxon>Eukaryota</taxon>
        <taxon>Metazoa</taxon>
        <taxon>Chordata</taxon>
        <taxon>Craniata</taxon>
        <taxon>Vertebrata</taxon>
        <taxon>Euteleostomi</taxon>
        <taxon>Mammalia</taxon>
        <taxon>Eutheria</taxon>
        <taxon>Laurasiatheria</taxon>
        <taxon>Chiroptera</taxon>
        <taxon>Yangochiroptera</taxon>
        <taxon>Molossidae</taxon>
        <taxon>Molossus</taxon>
    </lineage>
</organism>
<feature type="compositionally biased region" description="Basic residues" evidence="1">
    <location>
        <begin position="71"/>
        <end position="118"/>
    </location>
</feature>
<name>A0A7J8ESQ3_MOLMO</name>
<comment type="caution">
    <text evidence="2">The sequence shown here is derived from an EMBL/GenBank/DDBJ whole genome shotgun (WGS) entry which is preliminary data.</text>
</comment>
<proteinExistence type="predicted"/>
<feature type="compositionally biased region" description="Basic residues" evidence="1">
    <location>
        <begin position="181"/>
        <end position="197"/>
    </location>
</feature>
<dbReference type="AlphaFoldDB" id="A0A7J8ESQ3"/>
<dbReference type="Proteomes" id="UP000550707">
    <property type="component" value="Unassembled WGS sequence"/>
</dbReference>
<feature type="compositionally biased region" description="Low complexity" evidence="1">
    <location>
        <begin position="168"/>
        <end position="180"/>
    </location>
</feature>
<feature type="region of interest" description="Disordered" evidence="1">
    <location>
        <begin position="12"/>
        <end position="49"/>
    </location>
</feature>
<feature type="compositionally biased region" description="Low complexity" evidence="1">
    <location>
        <begin position="119"/>
        <end position="160"/>
    </location>
</feature>
<protein>
    <submittedName>
        <fullName evidence="2">Uncharacterized protein</fullName>
    </submittedName>
</protein>
<evidence type="ECO:0000313" key="2">
    <source>
        <dbReference type="EMBL" id="KAF6438129.1"/>
    </source>
</evidence>
<feature type="compositionally biased region" description="Pro residues" evidence="1">
    <location>
        <begin position="16"/>
        <end position="26"/>
    </location>
</feature>
<dbReference type="EMBL" id="JACASF010000013">
    <property type="protein sequence ID" value="KAF6438129.1"/>
    <property type="molecule type" value="Genomic_DNA"/>
</dbReference>
<accession>A0A7J8ESQ3</accession>
<sequence length="285" mass="32248">MQHSWALSLLTGLKPQQPPASPPPPSTRHQGAGWGPVIPKEGAEHENQNWQTPKSILQKIHTPQHLTHLCPPKHTHTQHNTHTHTTHTQHTHKHHTPTQHTHTTHPHTQHTQHTHPHTTHTPIHTHTQTHTLSPTHIHIQTPTQTHTQHTHTLTHTNTTHPHTHTLTHPHTPTHTLSHTLTHPHTHSHTHTHSHPHTHTGWMGTRRRNRLDRISSQILWKRFSCSQLSSSPCDASSVGRVCPRPGVVFHLSEMREVPFLVAPRPPSCEPMPPDPSAHPAIVCQRG</sequence>
<evidence type="ECO:0000256" key="1">
    <source>
        <dbReference type="SAM" id="MobiDB-lite"/>
    </source>
</evidence>